<dbReference type="EMBL" id="JACVVK020000095">
    <property type="protein sequence ID" value="KAK7493245.1"/>
    <property type="molecule type" value="Genomic_DNA"/>
</dbReference>
<gene>
    <name evidence="1" type="ORF">BaRGS_00015582</name>
</gene>
<feature type="non-terminal residue" evidence="1">
    <location>
        <position position="1"/>
    </location>
</feature>
<dbReference type="AlphaFoldDB" id="A0ABD0L1S1"/>
<protein>
    <submittedName>
        <fullName evidence="1">Uncharacterized protein</fullName>
    </submittedName>
</protein>
<keyword evidence="2" id="KW-1185">Reference proteome</keyword>
<organism evidence="1 2">
    <name type="scientific">Batillaria attramentaria</name>
    <dbReference type="NCBI Taxonomy" id="370345"/>
    <lineage>
        <taxon>Eukaryota</taxon>
        <taxon>Metazoa</taxon>
        <taxon>Spiralia</taxon>
        <taxon>Lophotrochozoa</taxon>
        <taxon>Mollusca</taxon>
        <taxon>Gastropoda</taxon>
        <taxon>Caenogastropoda</taxon>
        <taxon>Sorbeoconcha</taxon>
        <taxon>Cerithioidea</taxon>
        <taxon>Batillariidae</taxon>
        <taxon>Batillaria</taxon>
    </lineage>
</organism>
<comment type="caution">
    <text evidence="1">The sequence shown here is derived from an EMBL/GenBank/DDBJ whole genome shotgun (WGS) entry which is preliminary data.</text>
</comment>
<evidence type="ECO:0000313" key="1">
    <source>
        <dbReference type="EMBL" id="KAK7493245.1"/>
    </source>
</evidence>
<sequence length="65" mass="6994">FYLTGFPANLASEDVVEVCTDAAVTNLLPTSGAHAIIEATRNLSALPVRIMTKTELSRPRPLLAR</sequence>
<name>A0ABD0L1S1_9CAEN</name>
<accession>A0ABD0L1S1</accession>
<evidence type="ECO:0000313" key="2">
    <source>
        <dbReference type="Proteomes" id="UP001519460"/>
    </source>
</evidence>
<proteinExistence type="predicted"/>
<dbReference type="Proteomes" id="UP001519460">
    <property type="component" value="Unassembled WGS sequence"/>
</dbReference>
<reference evidence="1 2" key="1">
    <citation type="journal article" date="2023" name="Sci. Data">
        <title>Genome assembly of the Korean intertidal mud-creeper Batillaria attramentaria.</title>
        <authorList>
            <person name="Patra A.K."/>
            <person name="Ho P.T."/>
            <person name="Jun S."/>
            <person name="Lee S.J."/>
            <person name="Kim Y."/>
            <person name="Won Y.J."/>
        </authorList>
    </citation>
    <scope>NUCLEOTIDE SEQUENCE [LARGE SCALE GENOMIC DNA]</scope>
    <source>
        <strain evidence="1">Wonlab-2016</strain>
    </source>
</reference>